<evidence type="ECO:0000313" key="10">
    <source>
        <dbReference type="Proteomes" id="UP000317155"/>
    </source>
</evidence>
<evidence type="ECO:0000256" key="1">
    <source>
        <dbReference type="ARBA" id="ARBA00004651"/>
    </source>
</evidence>
<evidence type="ECO:0000256" key="2">
    <source>
        <dbReference type="ARBA" id="ARBA00009298"/>
    </source>
</evidence>
<dbReference type="Proteomes" id="UP000317155">
    <property type="component" value="Unassembled WGS sequence"/>
</dbReference>
<dbReference type="OrthoDB" id="9811198at2"/>
<dbReference type="PRINTS" id="PR01837">
    <property type="entry name" value="MGTCSAPBPROT"/>
</dbReference>
<evidence type="ECO:0000259" key="8">
    <source>
        <dbReference type="Pfam" id="PF02308"/>
    </source>
</evidence>
<evidence type="ECO:0000256" key="3">
    <source>
        <dbReference type="ARBA" id="ARBA00022475"/>
    </source>
</evidence>
<dbReference type="Pfam" id="PF02308">
    <property type="entry name" value="MgtC"/>
    <property type="match status" value="1"/>
</dbReference>
<dbReference type="GO" id="GO:0005886">
    <property type="term" value="C:plasma membrane"/>
    <property type="evidence" value="ECO:0007669"/>
    <property type="project" value="UniProtKB-SubCell"/>
</dbReference>
<comment type="caution">
    <text evidence="9">The sequence shown here is derived from an EMBL/GenBank/DDBJ whole genome shotgun (WGS) entry which is preliminary data.</text>
</comment>
<sequence length="268" mass="29448">MKMPTASAARRRTGLLFFRRISHNERNFHPLKGDFMFFATTLAGSTELAILVKLLLAALAGAILGIEREKHGRPAGLRTHLLVALGSCLMMVVSEAFFLKYGDLPGTGVVRLDPGRAAAQIITGIGFLGAGVIIKEGFTVRGLTTAACLWVAAGVGMAFGMGLFIAGTIATILSLLALIFLKQLEPLIQKDRYLHLSITANSEPDIYPTLERLFAERKLRISDIEADLDLTTQCIRYRFIITQHKERIGRELSQIIAEIDGVKKIHYQ</sequence>
<evidence type="ECO:0000256" key="5">
    <source>
        <dbReference type="ARBA" id="ARBA00022989"/>
    </source>
</evidence>
<evidence type="ECO:0000256" key="4">
    <source>
        <dbReference type="ARBA" id="ARBA00022692"/>
    </source>
</evidence>
<keyword evidence="10" id="KW-1185">Reference proteome</keyword>
<dbReference type="AlphaFoldDB" id="A0A550JGS3"/>
<protein>
    <submittedName>
        <fullName evidence="9">MgtC/SapB family protein</fullName>
    </submittedName>
</protein>
<feature type="transmembrane region" description="Helical" evidence="7">
    <location>
        <begin position="147"/>
        <end position="180"/>
    </location>
</feature>
<dbReference type="PANTHER" id="PTHR33778">
    <property type="entry name" value="PROTEIN MGTC"/>
    <property type="match status" value="1"/>
</dbReference>
<dbReference type="InterPro" id="IPR049177">
    <property type="entry name" value="MgtC_SapB_SrpB_YhiD_N"/>
</dbReference>
<gene>
    <name evidence="9" type="ORF">FL622_07520</name>
</gene>
<keyword evidence="5 7" id="KW-1133">Transmembrane helix</keyword>
<evidence type="ECO:0000313" key="9">
    <source>
        <dbReference type="EMBL" id="TRO82417.1"/>
    </source>
</evidence>
<reference evidence="9 10" key="1">
    <citation type="submission" date="2019-07" db="EMBL/GenBank/DDBJ databases">
        <title>Insights of Desulfuromonas acetexigens electromicrobiology.</title>
        <authorList>
            <person name="Katuri K."/>
            <person name="Sapireddy V."/>
            <person name="Shaw D.R."/>
            <person name="Saikaly P."/>
        </authorList>
    </citation>
    <scope>NUCLEOTIDE SEQUENCE [LARGE SCALE GENOMIC DNA]</scope>
    <source>
        <strain evidence="9 10">2873</strain>
    </source>
</reference>
<keyword evidence="3" id="KW-1003">Cell membrane</keyword>
<evidence type="ECO:0000256" key="7">
    <source>
        <dbReference type="SAM" id="Phobius"/>
    </source>
</evidence>
<feature type="transmembrane region" description="Helical" evidence="7">
    <location>
        <begin position="35"/>
        <end position="65"/>
    </location>
</feature>
<organism evidence="9 10">
    <name type="scientific">Trichloromonas acetexigens</name>
    <dbReference type="NCBI Taxonomy" id="38815"/>
    <lineage>
        <taxon>Bacteria</taxon>
        <taxon>Pseudomonadati</taxon>
        <taxon>Thermodesulfobacteriota</taxon>
        <taxon>Desulfuromonadia</taxon>
        <taxon>Desulfuromonadales</taxon>
        <taxon>Trichloromonadaceae</taxon>
        <taxon>Trichloromonas</taxon>
    </lineage>
</organism>
<dbReference type="InterPro" id="IPR003416">
    <property type="entry name" value="MgtC/SapB/SrpB/YhiD_fam"/>
</dbReference>
<dbReference type="PANTHER" id="PTHR33778:SF1">
    <property type="entry name" value="MAGNESIUM TRANSPORTER YHID-RELATED"/>
    <property type="match status" value="1"/>
</dbReference>
<evidence type="ECO:0000256" key="6">
    <source>
        <dbReference type="ARBA" id="ARBA00023136"/>
    </source>
</evidence>
<comment type="similarity">
    <text evidence="2">Belongs to the MgtC/SapB family.</text>
</comment>
<dbReference type="EMBL" id="VJVV01000004">
    <property type="protein sequence ID" value="TRO82417.1"/>
    <property type="molecule type" value="Genomic_DNA"/>
</dbReference>
<comment type="subcellular location">
    <subcellularLocation>
        <location evidence="1">Cell membrane</location>
        <topology evidence="1">Multi-pass membrane protein</topology>
    </subcellularLocation>
</comment>
<keyword evidence="6 7" id="KW-0472">Membrane</keyword>
<accession>A0A550JGS3</accession>
<feature type="domain" description="MgtC/SapB/SrpB/YhiD N-terminal" evidence="8">
    <location>
        <begin position="54"/>
        <end position="185"/>
    </location>
</feature>
<feature type="transmembrane region" description="Helical" evidence="7">
    <location>
        <begin position="117"/>
        <end position="135"/>
    </location>
</feature>
<keyword evidence="4 7" id="KW-0812">Transmembrane</keyword>
<feature type="transmembrane region" description="Helical" evidence="7">
    <location>
        <begin position="77"/>
        <end position="97"/>
    </location>
</feature>
<name>A0A550JGS3_9BACT</name>
<proteinExistence type="inferred from homology"/>